<evidence type="ECO:0000256" key="9">
    <source>
        <dbReference type="ARBA" id="ARBA00023157"/>
    </source>
</evidence>
<comment type="similarity">
    <text evidence="18">Belongs to the ligand-gated ion channel (TC 1.A.9) family.</text>
</comment>
<keyword evidence="10" id="KW-0675">Receptor</keyword>
<dbReference type="CDD" id="cd19053">
    <property type="entry name" value="LGIC_TM_GABAAR_beta"/>
    <property type="match status" value="1"/>
</dbReference>
<dbReference type="PRINTS" id="PR00253">
    <property type="entry name" value="GABAARECEPTR"/>
</dbReference>
<keyword evidence="12" id="KW-0325">Glycoprotein</keyword>
<dbReference type="AlphaFoldDB" id="A0A8C6KAQ5"/>
<dbReference type="FunFam" id="2.70.170.10:FF:000004">
    <property type="entry name" value="Gamma-aminobutyric acid receptor subunit beta-2 isoform A"/>
    <property type="match status" value="1"/>
</dbReference>
<feature type="transmembrane region" description="Helical" evidence="18">
    <location>
        <begin position="553"/>
        <end position="574"/>
    </location>
</feature>
<feature type="transmembrane region" description="Helical" evidence="18">
    <location>
        <begin position="274"/>
        <end position="294"/>
    </location>
</feature>
<gene>
    <name evidence="22" type="primary">GABRB3</name>
    <name evidence="22" type="synonym">ndfip2</name>
</gene>
<dbReference type="GO" id="GO:0007268">
    <property type="term" value="P:chemical synaptic transmission"/>
    <property type="evidence" value="ECO:0007669"/>
    <property type="project" value="UniProtKB-ARBA"/>
</dbReference>
<dbReference type="InterPro" id="IPR036734">
    <property type="entry name" value="Neur_chan_lig-bd_sf"/>
</dbReference>
<dbReference type="Pfam" id="PF10176">
    <property type="entry name" value="NEDD4_Bsd2"/>
    <property type="match status" value="2"/>
</dbReference>
<dbReference type="PANTHER" id="PTHR13396:SF4">
    <property type="entry name" value="NEDD4 FAMILY-INTERACTING PROTEIN 2"/>
    <property type="match status" value="1"/>
</dbReference>
<dbReference type="FunFam" id="1.20.58.390:FF:000004">
    <property type="entry name" value="Gamma-aminobutyric acid receptor subunit beta-2 isoform A"/>
    <property type="match status" value="1"/>
</dbReference>
<feature type="region of interest" description="Disordered" evidence="19">
    <location>
        <begin position="363"/>
        <end position="401"/>
    </location>
</feature>
<dbReference type="GO" id="GO:0050699">
    <property type="term" value="F:WW domain binding"/>
    <property type="evidence" value="ECO:0007669"/>
    <property type="project" value="TreeGrafter"/>
</dbReference>
<dbReference type="GO" id="GO:0005254">
    <property type="term" value="F:chloride channel activity"/>
    <property type="evidence" value="ECO:0007669"/>
    <property type="project" value="UniProtKB-KW"/>
</dbReference>
<dbReference type="InterPro" id="IPR018000">
    <property type="entry name" value="Neurotransmitter_ion_chnl_CS"/>
</dbReference>
<evidence type="ECO:0000256" key="16">
    <source>
        <dbReference type="ARBA" id="ARBA00023303"/>
    </source>
</evidence>
<feature type="compositionally biased region" description="Low complexity" evidence="19">
    <location>
        <begin position="371"/>
        <end position="384"/>
    </location>
</feature>
<reference evidence="22" key="1">
    <citation type="submission" date="2014-08" db="EMBL/GenBank/DDBJ databases">
        <authorList>
            <person name="Senf B."/>
            <person name="Petzold A."/>
            <person name="Downie B.R."/>
            <person name="Koch P."/>
            <person name="Platzer M."/>
        </authorList>
    </citation>
    <scope>NUCLEOTIDE SEQUENCE [LARGE SCALE GENOMIC DNA]</scope>
    <source>
        <strain evidence="22">GRZ</strain>
    </source>
</reference>
<dbReference type="GO" id="GO:0034707">
    <property type="term" value="C:chloride channel complex"/>
    <property type="evidence" value="ECO:0007669"/>
    <property type="project" value="UniProtKB-KW"/>
</dbReference>
<feature type="chain" id="PRO_5034355558" evidence="18">
    <location>
        <begin position="27"/>
        <end position="595"/>
    </location>
</feature>
<dbReference type="GO" id="GO:0031398">
    <property type="term" value="P:positive regulation of protein ubiquitination"/>
    <property type="evidence" value="ECO:0007669"/>
    <property type="project" value="TreeGrafter"/>
</dbReference>
<feature type="transmembrane region" description="Helical" evidence="18">
    <location>
        <begin position="491"/>
        <end position="514"/>
    </location>
</feature>
<dbReference type="SUPFAM" id="SSF90112">
    <property type="entry name" value="Neurotransmitter-gated ion-channel transmembrane pore"/>
    <property type="match status" value="1"/>
</dbReference>
<keyword evidence="2" id="KW-1003">Cell membrane</keyword>
<dbReference type="GO" id="GO:0045211">
    <property type="term" value="C:postsynaptic membrane"/>
    <property type="evidence" value="ECO:0007669"/>
    <property type="project" value="UniProtKB-SubCell"/>
</dbReference>
<evidence type="ECO:0000256" key="2">
    <source>
        <dbReference type="ARBA" id="ARBA00022475"/>
    </source>
</evidence>
<proteinExistence type="inferred from homology"/>
<keyword evidence="6" id="KW-0770">Synapse</keyword>
<evidence type="ECO:0000256" key="14">
    <source>
        <dbReference type="ARBA" id="ARBA00023257"/>
    </source>
</evidence>
<evidence type="ECO:0000256" key="13">
    <source>
        <dbReference type="ARBA" id="ARBA00023214"/>
    </source>
</evidence>
<dbReference type="CDD" id="cd22306">
    <property type="entry name" value="NDFIP2"/>
    <property type="match status" value="1"/>
</dbReference>
<dbReference type="InterPro" id="IPR019325">
    <property type="entry name" value="NEDD4/Bsd2"/>
</dbReference>
<feature type="signal peptide" evidence="18">
    <location>
        <begin position="1"/>
        <end position="26"/>
    </location>
</feature>
<feature type="transmembrane region" description="Helical" evidence="18">
    <location>
        <begin position="244"/>
        <end position="268"/>
    </location>
</feature>
<dbReference type="PANTHER" id="PTHR13396">
    <property type="entry name" value="NEDD4 FAMILY INTERACTING PROTEIN 1/2"/>
    <property type="match status" value="1"/>
</dbReference>
<evidence type="ECO:0000256" key="11">
    <source>
        <dbReference type="ARBA" id="ARBA00023173"/>
    </source>
</evidence>
<dbReference type="PRINTS" id="PR01160">
    <property type="entry name" value="GABAARBETA"/>
</dbReference>
<evidence type="ECO:0000256" key="17">
    <source>
        <dbReference type="ARBA" id="ARBA00034104"/>
    </source>
</evidence>
<dbReference type="InterPro" id="IPR036719">
    <property type="entry name" value="Neuro-gated_channel_TM_sf"/>
</dbReference>
<dbReference type="GO" id="GO:0030001">
    <property type="term" value="P:metal ion transport"/>
    <property type="evidence" value="ECO:0007669"/>
    <property type="project" value="InterPro"/>
</dbReference>
<keyword evidence="4 18" id="KW-0732">Signal</keyword>
<dbReference type="GO" id="GO:0005794">
    <property type="term" value="C:Golgi apparatus"/>
    <property type="evidence" value="ECO:0007669"/>
    <property type="project" value="TreeGrafter"/>
</dbReference>
<organism evidence="22 23">
    <name type="scientific">Nothobranchius furzeri</name>
    <name type="common">Turquoise killifish</name>
    <dbReference type="NCBI Taxonomy" id="105023"/>
    <lineage>
        <taxon>Eukaryota</taxon>
        <taxon>Metazoa</taxon>
        <taxon>Chordata</taxon>
        <taxon>Craniata</taxon>
        <taxon>Vertebrata</taxon>
        <taxon>Euteleostomi</taxon>
        <taxon>Actinopterygii</taxon>
        <taxon>Neopterygii</taxon>
        <taxon>Teleostei</taxon>
        <taxon>Neoteleostei</taxon>
        <taxon>Acanthomorphata</taxon>
        <taxon>Ovalentaria</taxon>
        <taxon>Atherinomorphae</taxon>
        <taxon>Cyprinodontiformes</taxon>
        <taxon>Nothobranchiidae</taxon>
        <taxon>Nothobranchius</taxon>
    </lineage>
</organism>
<dbReference type="GO" id="GO:0006511">
    <property type="term" value="P:ubiquitin-dependent protein catabolic process"/>
    <property type="evidence" value="ECO:0007669"/>
    <property type="project" value="TreeGrafter"/>
</dbReference>
<dbReference type="InterPro" id="IPR038050">
    <property type="entry name" value="Neuro_actylchol_rec"/>
</dbReference>
<comment type="caution">
    <text evidence="18">Lacks conserved residue(s) required for the propagation of feature annotation.</text>
</comment>
<evidence type="ECO:0000259" key="21">
    <source>
        <dbReference type="Pfam" id="PF02932"/>
    </source>
</evidence>
<evidence type="ECO:0000256" key="18">
    <source>
        <dbReference type="RuleBase" id="RU000687"/>
    </source>
</evidence>
<evidence type="ECO:0000259" key="20">
    <source>
        <dbReference type="Pfam" id="PF02931"/>
    </source>
</evidence>
<dbReference type="PRINTS" id="PR00252">
    <property type="entry name" value="NRIONCHANNEL"/>
</dbReference>
<keyword evidence="3 18" id="KW-0812">Transmembrane</keyword>
<dbReference type="Gene3D" id="1.20.58.390">
    <property type="entry name" value="Neurotransmitter-gated ion-channel transmembrane domain"/>
    <property type="match status" value="1"/>
</dbReference>
<keyword evidence="14" id="KW-0628">Postsynaptic cell membrane</keyword>
<keyword evidence="9" id="KW-1015">Disulfide bond</keyword>
<keyword evidence="5 18" id="KW-1133">Transmembrane helix</keyword>
<evidence type="ECO:0000256" key="5">
    <source>
        <dbReference type="ARBA" id="ARBA00022989"/>
    </source>
</evidence>
<dbReference type="Proteomes" id="UP000694548">
    <property type="component" value="Chromosome sgr06"/>
</dbReference>
<dbReference type="GeneTree" id="ENSGT00940000154713"/>
<keyword evidence="1 18" id="KW-0813">Transport</keyword>
<dbReference type="CDD" id="cd18999">
    <property type="entry name" value="LGIC_ECD_GABAAR_B"/>
    <property type="match status" value="1"/>
</dbReference>
<sequence length="595" mass="67228">MMLSWERVRQIRVLSALVVGSIVCCAKSVNESGNMSTVKETVDKLLKGYDIRLRPDFGGPPVAVGMSIDVASIDMVSEVNMDYTLTMYFQQYWRDKRLAYVGIPLNLTLDNRVADQLWVPDTYFLNDKKSFVHGVTVKNRMIRLHPDGTVLYGLRITTTAACMMDLRRYPLDEQNCTLEIESYGYTTDDIEFYWKGGESAVTGVTRIELPQFSIVDYKLVSKNVVFSTGAYPRLSLSFKLKRNIGYFILQTYMPSILITILSWVSFWINYDASAARVALGITTVLTMTTINTHLRETLPKIPYVKAIDMYLMGCFVMVFLALLEYAFVNYIFFGRGPQMQKKLAEKAEKANNERAAKYDAARLHNEDDSSEASTSQQQPSTSVQDVGQDQNQSESSAAAVATVEAEAPPPPYASIDLGATAATPETSFQGDFPVPPPYSVATSLPTYDEAEKAKAAAMASSTVEVLPRDEDFSPRDDFSDAEQLRVGNDGIFMLAFFMAFLFNWIGFCLSFCLTNTIAGRYGAICGFGLSLIKWILIVRFSDYFTGYFNDQYWLWWIFLLLGLLLFFRGFVNYLKVRNMSENMATSHRTRLFFLY</sequence>
<keyword evidence="8 18" id="KW-0472">Membrane</keyword>
<keyword evidence="16 18" id="KW-0407">Ion channel</keyword>
<evidence type="ECO:0000256" key="19">
    <source>
        <dbReference type="SAM" id="MobiDB-lite"/>
    </source>
</evidence>
<name>A0A8C6KAQ5_NOTFU</name>
<dbReference type="GO" id="GO:0005230">
    <property type="term" value="F:extracellular ligand-gated monoatomic ion channel activity"/>
    <property type="evidence" value="ECO:0007669"/>
    <property type="project" value="InterPro"/>
</dbReference>
<dbReference type="NCBIfam" id="TIGR00860">
    <property type="entry name" value="LIC"/>
    <property type="match status" value="1"/>
</dbReference>
<evidence type="ECO:0000256" key="4">
    <source>
        <dbReference type="ARBA" id="ARBA00022729"/>
    </source>
</evidence>
<dbReference type="Pfam" id="PF02931">
    <property type="entry name" value="Neur_chan_LBD"/>
    <property type="match status" value="1"/>
</dbReference>
<dbReference type="GO" id="GO:0048471">
    <property type="term" value="C:perinuclear region of cytoplasm"/>
    <property type="evidence" value="ECO:0007669"/>
    <property type="project" value="TreeGrafter"/>
</dbReference>
<evidence type="ECO:0000256" key="3">
    <source>
        <dbReference type="ARBA" id="ARBA00022692"/>
    </source>
</evidence>
<reference evidence="22" key="2">
    <citation type="submission" date="2025-08" db="UniProtKB">
        <authorList>
            <consortium name="Ensembl"/>
        </authorList>
    </citation>
    <scope>IDENTIFICATION</scope>
</reference>
<comment type="subcellular location">
    <subcellularLocation>
        <location evidence="17">Postsynaptic cell membrane</location>
        <topology evidence="17">Multi-pass membrane protein</topology>
    </subcellularLocation>
</comment>
<dbReference type="Pfam" id="PF02932">
    <property type="entry name" value="Neur_chan_memb"/>
    <property type="match status" value="1"/>
</dbReference>
<dbReference type="PROSITE" id="PS00236">
    <property type="entry name" value="NEUROTR_ION_CHANNEL"/>
    <property type="match status" value="1"/>
</dbReference>
<dbReference type="GO" id="GO:0004890">
    <property type="term" value="F:GABA-A receptor activity"/>
    <property type="evidence" value="ECO:0007669"/>
    <property type="project" value="InterPro"/>
</dbReference>
<feature type="transmembrane region" description="Helical" evidence="18">
    <location>
        <begin position="521"/>
        <end position="541"/>
    </location>
</feature>
<evidence type="ECO:0000256" key="6">
    <source>
        <dbReference type="ARBA" id="ARBA00023018"/>
    </source>
</evidence>
<evidence type="ECO:0000256" key="7">
    <source>
        <dbReference type="ARBA" id="ARBA00023065"/>
    </source>
</evidence>
<evidence type="ECO:0000256" key="12">
    <source>
        <dbReference type="ARBA" id="ARBA00023180"/>
    </source>
</evidence>
<evidence type="ECO:0000313" key="23">
    <source>
        <dbReference type="Proteomes" id="UP000694548"/>
    </source>
</evidence>
<feature type="domain" description="Neurotransmitter-gated ion-channel ligand-binding" evidence="20">
    <location>
        <begin position="40"/>
        <end position="243"/>
    </location>
</feature>
<keyword evidence="23" id="KW-1185">Reference proteome</keyword>
<dbReference type="InterPro" id="IPR006029">
    <property type="entry name" value="Neurotrans-gated_channel_TM"/>
</dbReference>
<accession>A0A8C6KAQ5</accession>
<dbReference type="GO" id="GO:0007034">
    <property type="term" value="P:vacuolar transport"/>
    <property type="evidence" value="ECO:0007669"/>
    <property type="project" value="InterPro"/>
</dbReference>
<dbReference type="InterPro" id="IPR006201">
    <property type="entry name" value="Neur_channel"/>
</dbReference>
<evidence type="ECO:0000256" key="15">
    <source>
        <dbReference type="ARBA" id="ARBA00023286"/>
    </source>
</evidence>
<keyword evidence="15" id="KW-1071">Ligand-gated ion channel</keyword>
<evidence type="ECO:0000313" key="22">
    <source>
        <dbReference type="Ensembl" id="ENSNFUP00015002971.1"/>
    </source>
</evidence>
<dbReference type="GO" id="GO:0005783">
    <property type="term" value="C:endoplasmic reticulum"/>
    <property type="evidence" value="ECO:0007669"/>
    <property type="project" value="TreeGrafter"/>
</dbReference>
<reference evidence="22" key="3">
    <citation type="submission" date="2025-09" db="UniProtKB">
        <authorList>
            <consortium name="Ensembl"/>
        </authorList>
    </citation>
    <scope>IDENTIFICATION</scope>
</reference>
<evidence type="ECO:0000256" key="10">
    <source>
        <dbReference type="ARBA" id="ARBA00023170"/>
    </source>
</evidence>
<protein>
    <submittedName>
        <fullName evidence="22">Gamma-aminobutyric acid type A receptor subunit beta3</fullName>
    </submittedName>
</protein>
<evidence type="ECO:0000256" key="1">
    <source>
        <dbReference type="ARBA" id="ARBA00022448"/>
    </source>
</evidence>
<dbReference type="GO" id="GO:1902711">
    <property type="term" value="C:GABA-A receptor complex"/>
    <property type="evidence" value="ECO:0007669"/>
    <property type="project" value="UniProtKB-ARBA"/>
</dbReference>
<feature type="transmembrane region" description="Helical" evidence="18">
    <location>
        <begin position="306"/>
        <end position="333"/>
    </location>
</feature>
<evidence type="ECO:0000256" key="8">
    <source>
        <dbReference type="ARBA" id="ARBA00023136"/>
    </source>
</evidence>
<keyword evidence="13" id="KW-0868">Chloride</keyword>
<dbReference type="InterPro" id="IPR002289">
    <property type="entry name" value="GABAAb_rcpt"/>
</dbReference>
<keyword evidence="11" id="KW-0869">Chloride channel</keyword>
<feature type="domain" description="Neurotransmitter-gated ion-channel transmembrane" evidence="21">
    <location>
        <begin position="251"/>
        <end position="410"/>
    </location>
</feature>
<dbReference type="Gene3D" id="2.70.170.10">
    <property type="entry name" value="Neurotransmitter-gated ion-channel ligand-binding domain"/>
    <property type="match status" value="1"/>
</dbReference>
<keyword evidence="7 18" id="KW-0406">Ion transport</keyword>
<dbReference type="InterPro" id="IPR006028">
    <property type="entry name" value="GABAA/Glycine_rcpt"/>
</dbReference>
<dbReference type="Ensembl" id="ENSNFUT00015003157.1">
    <property type="protein sequence ID" value="ENSNFUP00015002971.1"/>
    <property type="gene ID" value="ENSNFUG00015001515.1"/>
</dbReference>
<dbReference type="InterPro" id="IPR006202">
    <property type="entry name" value="Neur_chan_lig-bd"/>
</dbReference>
<dbReference type="SUPFAM" id="SSF63712">
    <property type="entry name" value="Nicotinic receptor ligand binding domain-like"/>
    <property type="match status" value="1"/>
</dbReference>